<accession>A0A7K0G2W5</accession>
<dbReference type="GO" id="GO:0007165">
    <property type="term" value="P:signal transduction"/>
    <property type="evidence" value="ECO:0007669"/>
    <property type="project" value="TreeGrafter"/>
</dbReference>
<dbReference type="PANTHER" id="PTHR32060">
    <property type="entry name" value="TAIL-SPECIFIC PROTEASE"/>
    <property type="match status" value="1"/>
</dbReference>
<dbReference type="GO" id="GO:0006508">
    <property type="term" value="P:proteolysis"/>
    <property type="evidence" value="ECO:0007669"/>
    <property type="project" value="UniProtKB-KW"/>
</dbReference>
<dbReference type="NCBIfam" id="TIGR00225">
    <property type="entry name" value="prc"/>
    <property type="match status" value="1"/>
</dbReference>
<evidence type="ECO:0000259" key="4">
    <source>
        <dbReference type="SMART" id="SM00245"/>
    </source>
</evidence>
<protein>
    <recommendedName>
        <fullName evidence="4">Tail specific protease domain-containing protein</fullName>
    </recommendedName>
</protein>
<keyword evidence="1" id="KW-0645">Protease</keyword>
<dbReference type="InterPro" id="IPR004447">
    <property type="entry name" value="Peptidase_S41A"/>
</dbReference>
<dbReference type="InterPro" id="IPR005151">
    <property type="entry name" value="Tail-specific_protease"/>
</dbReference>
<feature type="domain" description="Tail specific protease" evidence="4">
    <location>
        <begin position="333"/>
        <end position="543"/>
    </location>
</feature>
<dbReference type="GO" id="GO:0030288">
    <property type="term" value="C:outer membrane-bounded periplasmic space"/>
    <property type="evidence" value="ECO:0007669"/>
    <property type="project" value="TreeGrafter"/>
</dbReference>
<dbReference type="Gene3D" id="2.30.42.10">
    <property type="match status" value="1"/>
</dbReference>
<reference evidence="5 6" key="1">
    <citation type="submission" date="2019-11" db="EMBL/GenBank/DDBJ databases">
        <title>Pedobacter petrophilus genome.</title>
        <authorList>
            <person name="Feldbauer M.J."/>
            <person name="Newman J.D."/>
        </authorList>
    </citation>
    <scope>NUCLEOTIDE SEQUENCE [LARGE SCALE GENOMIC DNA]</scope>
    <source>
        <strain evidence="5 6">LMG 29686</strain>
    </source>
</reference>
<evidence type="ECO:0000313" key="6">
    <source>
        <dbReference type="Proteomes" id="UP000487757"/>
    </source>
</evidence>
<dbReference type="Pfam" id="PF03572">
    <property type="entry name" value="Peptidase_S41"/>
    <property type="match status" value="1"/>
</dbReference>
<dbReference type="AlphaFoldDB" id="A0A7K0G2W5"/>
<dbReference type="CDD" id="cd06782">
    <property type="entry name" value="cpPDZ_CPP-like"/>
    <property type="match status" value="1"/>
</dbReference>
<dbReference type="PANTHER" id="PTHR32060:SF22">
    <property type="entry name" value="CARBOXYL-TERMINAL-PROCESSING PEPTIDASE 3, CHLOROPLASTIC"/>
    <property type="match status" value="1"/>
</dbReference>
<dbReference type="InterPro" id="IPR029045">
    <property type="entry name" value="ClpP/crotonase-like_dom_sf"/>
</dbReference>
<dbReference type="Gene3D" id="3.90.226.10">
    <property type="entry name" value="2-enoyl-CoA Hydratase, Chain A, domain 1"/>
    <property type="match status" value="1"/>
</dbReference>
<name>A0A7K0G2W5_9SPHI</name>
<evidence type="ECO:0000313" key="5">
    <source>
        <dbReference type="EMBL" id="MRX78155.1"/>
    </source>
</evidence>
<evidence type="ECO:0000256" key="3">
    <source>
        <dbReference type="ARBA" id="ARBA00022825"/>
    </source>
</evidence>
<dbReference type="InterPro" id="IPR036034">
    <property type="entry name" value="PDZ_sf"/>
</dbReference>
<dbReference type="Proteomes" id="UP000487757">
    <property type="component" value="Unassembled WGS sequence"/>
</dbReference>
<evidence type="ECO:0000256" key="1">
    <source>
        <dbReference type="ARBA" id="ARBA00022670"/>
    </source>
</evidence>
<dbReference type="EMBL" id="WKKH01000041">
    <property type="protein sequence ID" value="MRX78155.1"/>
    <property type="molecule type" value="Genomic_DNA"/>
</dbReference>
<proteinExistence type="predicted"/>
<sequence>MLSPKIVFTFIIFILAKGISVAQVKKYAATDSAFSQQQFLYRGLADLISNYHYAPPKFDDSLSARIYTNYLNKLDPNKAIFLKTDISRLDSFRYLLDDELKGQRPALAFFTLARKIYLQRIQELENMPLLKNDGWRPGYTNEVLLSKDNLHWCLDNKSRMNRWDKLISYQLFIKQADLATGFKDVKERDRRAQLSVFNKYKHWFSNELKSEDDYKSFADYINVIAYILDPHSEYQPPVSKAKYDQQMSNMFFGIGLTLGATDQGDIKVVTLINGMPAWNSKMINTGDILLSISQNSTGSWEDIDGWEIPEVVERIRGKQGTTVRLKIKDSKTGKISEIPLVREKVSVQESGARSGIILSTTGKKTGIIQLPEFYNDYAHWDGAKSANDIARELNLLKKENIDALVVDLRYNGGGSLEDVVKISGYFINHGPIVQIKDHKGALSILSDEDGVTLYDGPMVVLVNGYSASASEIFAATMQDYKRAIIIGANTYGKGTVQHQIPLGPQDGFGEPKYGAMKLTMEKFYRINGATTQKTGVHPDVYLPDLTSYAFPKEKDAFSVLTADAIGSVNYRDFEHPVIDSMYAFNQYLKGRSRSIHEMDSLVHFLSSKPVKKIGFGYAYNQNKSRQIAMANYKKLEKIEPSELKTIGIGDYQATEWYKSWLNTTVSNSWIRAAIEIITDRKQMAGSKSVVNGK</sequence>
<dbReference type="RefSeq" id="WP_154282565.1">
    <property type="nucleotide sequence ID" value="NZ_WKKH01000041.1"/>
</dbReference>
<dbReference type="SMART" id="SM00245">
    <property type="entry name" value="TSPc"/>
    <property type="match status" value="1"/>
</dbReference>
<dbReference type="Pfam" id="PF17804">
    <property type="entry name" value="TSP_NTD"/>
    <property type="match status" value="1"/>
</dbReference>
<dbReference type="GO" id="GO:0008236">
    <property type="term" value="F:serine-type peptidase activity"/>
    <property type="evidence" value="ECO:0007669"/>
    <property type="project" value="UniProtKB-KW"/>
</dbReference>
<dbReference type="CDD" id="cd07560">
    <property type="entry name" value="Peptidase_S41_CPP"/>
    <property type="match status" value="1"/>
</dbReference>
<dbReference type="InterPro" id="IPR040573">
    <property type="entry name" value="TSP_N"/>
</dbReference>
<dbReference type="OrthoDB" id="9812068at2"/>
<gene>
    <name evidence="5" type="ORF">GJU39_18915</name>
</gene>
<keyword evidence="2" id="KW-0378">Hydrolase</keyword>
<keyword evidence="6" id="KW-1185">Reference proteome</keyword>
<keyword evidence="3" id="KW-0720">Serine protease</keyword>
<organism evidence="5 6">
    <name type="scientific">Pedobacter petrophilus</name>
    <dbReference type="NCBI Taxonomy" id="1908241"/>
    <lineage>
        <taxon>Bacteria</taxon>
        <taxon>Pseudomonadati</taxon>
        <taxon>Bacteroidota</taxon>
        <taxon>Sphingobacteriia</taxon>
        <taxon>Sphingobacteriales</taxon>
        <taxon>Sphingobacteriaceae</taxon>
        <taxon>Pedobacter</taxon>
    </lineage>
</organism>
<dbReference type="GO" id="GO:0004175">
    <property type="term" value="F:endopeptidase activity"/>
    <property type="evidence" value="ECO:0007669"/>
    <property type="project" value="TreeGrafter"/>
</dbReference>
<dbReference type="SUPFAM" id="SSF52096">
    <property type="entry name" value="ClpP/crotonase"/>
    <property type="match status" value="1"/>
</dbReference>
<dbReference type="SUPFAM" id="SSF50156">
    <property type="entry name" value="PDZ domain-like"/>
    <property type="match status" value="1"/>
</dbReference>
<evidence type="ECO:0000256" key="2">
    <source>
        <dbReference type="ARBA" id="ARBA00022801"/>
    </source>
</evidence>
<comment type="caution">
    <text evidence="5">The sequence shown here is derived from an EMBL/GenBank/DDBJ whole genome shotgun (WGS) entry which is preliminary data.</text>
</comment>